<keyword evidence="2 3" id="KW-0808">Transferase</keyword>
<keyword evidence="4" id="KW-1185">Reference proteome</keyword>
<name>A0A7X0H553_9BACT</name>
<evidence type="ECO:0000256" key="2">
    <source>
        <dbReference type="ARBA" id="ARBA00022679"/>
    </source>
</evidence>
<dbReference type="SUPFAM" id="SSF53756">
    <property type="entry name" value="UDP-Glycosyltransferase/glycogen phosphorylase"/>
    <property type="match status" value="1"/>
</dbReference>
<accession>A0A7X0H553</accession>
<gene>
    <name evidence="3" type="ORF">HNQ40_001283</name>
</gene>
<organism evidence="3 4">
    <name type="scientific">Algisphaera agarilytica</name>
    <dbReference type="NCBI Taxonomy" id="1385975"/>
    <lineage>
        <taxon>Bacteria</taxon>
        <taxon>Pseudomonadati</taxon>
        <taxon>Planctomycetota</taxon>
        <taxon>Phycisphaerae</taxon>
        <taxon>Phycisphaerales</taxon>
        <taxon>Phycisphaeraceae</taxon>
        <taxon>Algisphaera</taxon>
    </lineage>
</organism>
<sequence>MQRILIIRPSALGDVARTVPCLASLRRAYPEARIDWLVGSAFVDAVRAHPGLTGVIPFDRKKRSAVWPMLRTLRQTRYDMAIDLQGLARSGFFAWASRAKQRVGYANARELGWLGYTDKHLIDEKLHAADRMLRLIDALDVPRVNDLSLHVPDEDQQWLDQHLAELGVSPGRYACVAPTAQWGCKCWPMQRYAEVTQRLLEQPDIDHVFVLAAPHEQARVQAGFTALSPEELERTATPPTTVGKLMAVLAGAKLLVCNDSAPLHLAVGLATPTVSLFGPTDPALVGPPPPGFFTPPLGDASAVPLPEGSSGQRVADLITTGRHRVLRAPSAVGRTFNYRAHRDDDTLISELTVDEAWSAIDQALQP</sequence>
<protein>
    <submittedName>
        <fullName evidence="3">Lipopolysaccharide heptosyltransferase I</fullName>
    </submittedName>
</protein>
<proteinExistence type="predicted"/>
<dbReference type="Proteomes" id="UP000541810">
    <property type="component" value="Unassembled WGS sequence"/>
</dbReference>
<dbReference type="CDD" id="cd03789">
    <property type="entry name" value="GT9_LPS_heptosyltransferase"/>
    <property type="match status" value="1"/>
</dbReference>
<evidence type="ECO:0000313" key="3">
    <source>
        <dbReference type="EMBL" id="MBB6429477.1"/>
    </source>
</evidence>
<dbReference type="GO" id="GO:0008713">
    <property type="term" value="F:ADP-heptose-lipopolysaccharide heptosyltransferase activity"/>
    <property type="evidence" value="ECO:0007669"/>
    <property type="project" value="TreeGrafter"/>
</dbReference>
<dbReference type="InterPro" id="IPR002201">
    <property type="entry name" value="Glyco_trans_9"/>
</dbReference>
<keyword evidence="1" id="KW-0328">Glycosyltransferase</keyword>
<dbReference type="PANTHER" id="PTHR30160">
    <property type="entry name" value="TETRAACYLDISACCHARIDE 4'-KINASE-RELATED"/>
    <property type="match status" value="1"/>
</dbReference>
<dbReference type="Pfam" id="PF01075">
    <property type="entry name" value="Glyco_transf_9"/>
    <property type="match status" value="1"/>
</dbReference>
<dbReference type="AlphaFoldDB" id="A0A7X0H553"/>
<dbReference type="EMBL" id="JACHGY010000001">
    <property type="protein sequence ID" value="MBB6429477.1"/>
    <property type="molecule type" value="Genomic_DNA"/>
</dbReference>
<dbReference type="Gene3D" id="3.40.50.2000">
    <property type="entry name" value="Glycogen Phosphorylase B"/>
    <property type="match status" value="2"/>
</dbReference>
<dbReference type="GO" id="GO:0005829">
    <property type="term" value="C:cytosol"/>
    <property type="evidence" value="ECO:0007669"/>
    <property type="project" value="TreeGrafter"/>
</dbReference>
<comment type="caution">
    <text evidence="3">The sequence shown here is derived from an EMBL/GenBank/DDBJ whole genome shotgun (WGS) entry which is preliminary data.</text>
</comment>
<dbReference type="GO" id="GO:0009244">
    <property type="term" value="P:lipopolysaccharide core region biosynthetic process"/>
    <property type="evidence" value="ECO:0007669"/>
    <property type="project" value="TreeGrafter"/>
</dbReference>
<reference evidence="3 4" key="1">
    <citation type="submission" date="2020-08" db="EMBL/GenBank/DDBJ databases">
        <title>Genomic Encyclopedia of Type Strains, Phase IV (KMG-IV): sequencing the most valuable type-strain genomes for metagenomic binning, comparative biology and taxonomic classification.</title>
        <authorList>
            <person name="Goeker M."/>
        </authorList>
    </citation>
    <scope>NUCLEOTIDE SEQUENCE [LARGE SCALE GENOMIC DNA]</scope>
    <source>
        <strain evidence="3 4">DSM 103725</strain>
    </source>
</reference>
<evidence type="ECO:0000313" key="4">
    <source>
        <dbReference type="Proteomes" id="UP000541810"/>
    </source>
</evidence>
<evidence type="ECO:0000256" key="1">
    <source>
        <dbReference type="ARBA" id="ARBA00022676"/>
    </source>
</evidence>
<dbReference type="InterPro" id="IPR051199">
    <property type="entry name" value="LPS_LOS_Heptosyltrfase"/>
</dbReference>
<dbReference type="RefSeq" id="WP_184677053.1">
    <property type="nucleotide sequence ID" value="NZ_JACHGY010000001.1"/>
</dbReference>